<feature type="signal peptide" evidence="1">
    <location>
        <begin position="1"/>
        <end position="19"/>
    </location>
</feature>
<comment type="caution">
    <text evidence="3">The sequence shown here is derived from an EMBL/GenBank/DDBJ whole genome shotgun (WGS) entry which is preliminary data.</text>
</comment>
<evidence type="ECO:0000313" key="4">
    <source>
        <dbReference type="Proteomes" id="UP000324629"/>
    </source>
</evidence>
<dbReference type="SUPFAM" id="SSF55797">
    <property type="entry name" value="PR-1-like"/>
    <property type="match status" value="1"/>
</dbReference>
<name>A0A5J4N5E6_9TREM</name>
<feature type="chain" id="PRO_5023931578" evidence="1">
    <location>
        <begin position="20"/>
        <end position="211"/>
    </location>
</feature>
<dbReference type="InterPro" id="IPR035940">
    <property type="entry name" value="CAP_sf"/>
</dbReference>
<dbReference type="Proteomes" id="UP000324629">
    <property type="component" value="Unassembled WGS sequence"/>
</dbReference>
<protein>
    <submittedName>
        <fullName evidence="3">Cysteine-rich secretory protein</fullName>
    </submittedName>
</protein>
<gene>
    <name evidence="3" type="ORF">DEA37_0010542</name>
</gene>
<feature type="domain" description="SCP" evidence="2">
    <location>
        <begin position="28"/>
        <end position="146"/>
    </location>
</feature>
<proteinExistence type="predicted"/>
<keyword evidence="1" id="KW-0732">Signal</keyword>
<organism evidence="3 4">
    <name type="scientific">Paragonimus westermani</name>
    <dbReference type="NCBI Taxonomy" id="34504"/>
    <lineage>
        <taxon>Eukaryota</taxon>
        <taxon>Metazoa</taxon>
        <taxon>Spiralia</taxon>
        <taxon>Lophotrochozoa</taxon>
        <taxon>Platyhelminthes</taxon>
        <taxon>Trematoda</taxon>
        <taxon>Digenea</taxon>
        <taxon>Plagiorchiida</taxon>
        <taxon>Troglotremata</taxon>
        <taxon>Troglotrematidae</taxon>
        <taxon>Paragonimus</taxon>
    </lineage>
</organism>
<evidence type="ECO:0000259" key="2">
    <source>
        <dbReference type="SMART" id="SM00198"/>
    </source>
</evidence>
<evidence type="ECO:0000256" key="1">
    <source>
        <dbReference type="SAM" id="SignalP"/>
    </source>
</evidence>
<accession>A0A5J4N5E6</accession>
<sequence length="211" mass="24462">MKIGCMLISSLMLVVLTSQQNEREAFRQWRKGILAEHNEYRKMARKGKIPGHPAASKMPVLKWDEKLTADAKKWSERCGVGHDYSTEDGENLAYNTDKLASVVQPWFMEYKHYTFGRLPERSPEVITHYTQVNCLGKYNQTGLFPTLLSTLYYLEENSQKRILHCLSLFTQVSKSVRTLLMLSGLNHLDQMLSRDLNYRGNWIGELPYNPK</sequence>
<dbReference type="EMBL" id="QNGE01008619">
    <property type="protein sequence ID" value="KAA3670725.1"/>
    <property type="molecule type" value="Genomic_DNA"/>
</dbReference>
<dbReference type="InterPro" id="IPR014044">
    <property type="entry name" value="CAP_dom"/>
</dbReference>
<dbReference type="InterPro" id="IPR001283">
    <property type="entry name" value="CRISP-related"/>
</dbReference>
<dbReference type="CDD" id="cd05380">
    <property type="entry name" value="CAP_euk"/>
    <property type="match status" value="1"/>
</dbReference>
<dbReference type="AlphaFoldDB" id="A0A5J4N5E6"/>
<evidence type="ECO:0000313" key="3">
    <source>
        <dbReference type="EMBL" id="KAA3670725.1"/>
    </source>
</evidence>
<dbReference type="Gene3D" id="3.40.33.10">
    <property type="entry name" value="CAP"/>
    <property type="match status" value="1"/>
</dbReference>
<reference evidence="3 4" key="1">
    <citation type="journal article" date="2019" name="Gigascience">
        <title>Whole-genome sequence of the oriental lung fluke Paragonimus westermani.</title>
        <authorList>
            <person name="Oey H."/>
            <person name="Zakrzewski M."/>
            <person name="Narain K."/>
            <person name="Devi K.R."/>
            <person name="Agatsuma T."/>
            <person name="Nawaratna S."/>
            <person name="Gobert G.N."/>
            <person name="Jones M.K."/>
            <person name="Ragan M.A."/>
            <person name="McManus D.P."/>
            <person name="Krause L."/>
        </authorList>
    </citation>
    <scope>NUCLEOTIDE SEQUENCE [LARGE SCALE GENOMIC DNA]</scope>
    <source>
        <strain evidence="3 4">IND2009</strain>
    </source>
</reference>
<dbReference type="PANTHER" id="PTHR10334">
    <property type="entry name" value="CYSTEINE-RICH SECRETORY PROTEIN-RELATED"/>
    <property type="match status" value="1"/>
</dbReference>
<dbReference type="SMART" id="SM00198">
    <property type="entry name" value="SCP"/>
    <property type="match status" value="1"/>
</dbReference>
<keyword evidence="4" id="KW-1185">Reference proteome</keyword>
<dbReference type="Pfam" id="PF00188">
    <property type="entry name" value="CAP"/>
    <property type="match status" value="1"/>
</dbReference>